<dbReference type="AlphaFoldDB" id="A0A9Q5N9C8"/>
<reference evidence="7" key="1">
    <citation type="submission" date="2016-06" db="EMBL/GenBank/DDBJ databases">
        <title>Draft Genome sequence of the fungus Inonotus baumii.</title>
        <authorList>
            <person name="Zhu H."/>
            <person name="Lin W."/>
        </authorList>
    </citation>
    <scope>NUCLEOTIDE SEQUENCE</scope>
    <source>
        <strain evidence="7">821</strain>
    </source>
</reference>
<dbReference type="OrthoDB" id="19714at2759"/>
<dbReference type="GO" id="GO:0006821">
    <property type="term" value="P:chloride transport"/>
    <property type="evidence" value="ECO:0007669"/>
    <property type="project" value="InterPro"/>
</dbReference>
<feature type="region of interest" description="Disordered" evidence="6">
    <location>
        <begin position="150"/>
        <end position="172"/>
    </location>
</feature>
<dbReference type="GO" id="GO:0034709">
    <property type="term" value="C:methylosome"/>
    <property type="evidence" value="ECO:0007669"/>
    <property type="project" value="InterPro"/>
</dbReference>
<dbReference type="PANTHER" id="PTHR21399">
    <property type="entry name" value="CHLORIDE CONDUCTANCE REGULATORY PROTEIN ICLN"/>
    <property type="match status" value="1"/>
</dbReference>
<accession>A0A9Q5N9C8</accession>
<sequence length="249" mass="26694">MPVTVITAVPAFVSKEEHAQLTGATPSSFSDIPPVLRHKQENARAVFDPPVPDLSEDELKRGTVYILESALVFISESSGRGFQIDYPSIILHAISRSEPPSLYCQLGEPASADASEVEDEEEATELRELNIYPEDTSSISTLFETLSACASLHPDPTDSDDDMGEDDEDDDGAFVDADVEAVQAIAREGVDGEPELTEAGRATLGRLESLIQDNHGNQTMVNGRSDHGTIDTIGPDTEEGQFADAASTS</sequence>
<dbReference type="EMBL" id="LNZH02000210">
    <property type="protein sequence ID" value="OCB85279.1"/>
    <property type="molecule type" value="Genomic_DNA"/>
</dbReference>
<keyword evidence="8" id="KW-1185">Reference proteome</keyword>
<evidence type="ECO:0000313" key="7">
    <source>
        <dbReference type="EMBL" id="OCB85279.1"/>
    </source>
</evidence>
<comment type="similarity">
    <text evidence="3">Belongs to the pICln (TC 1.A.47) family.</text>
</comment>
<evidence type="ECO:0000256" key="3">
    <source>
        <dbReference type="ARBA" id="ARBA00007054"/>
    </source>
</evidence>
<dbReference type="GO" id="GO:0005829">
    <property type="term" value="C:cytosol"/>
    <property type="evidence" value="ECO:0007669"/>
    <property type="project" value="InterPro"/>
</dbReference>
<dbReference type="Proteomes" id="UP000757232">
    <property type="component" value="Unassembled WGS sequence"/>
</dbReference>
<comment type="subcellular location">
    <subcellularLocation>
        <location evidence="2">Cytoplasm</location>
    </subcellularLocation>
    <subcellularLocation>
        <location evidence="1">Nucleus</location>
    </subcellularLocation>
</comment>
<keyword evidence="4" id="KW-0963">Cytoplasm</keyword>
<dbReference type="InterPro" id="IPR003521">
    <property type="entry name" value="ICln"/>
</dbReference>
<feature type="region of interest" description="Disordered" evidence="6">
    <location>
        <begin position="214"/>
        <end position="249"/>
    </location>
</feature>
<keyword evidence="5" id="KW-0539">Nucleus</keyword>
<dbReference type="GO" id="GO:0005681">
    <property type="term" value="C:spliceosomal complex"/>
    <property type="evidence" value="ECO:0007669"/>
    <property type="project" value="TreeGrafter"/>
</dbReference>
<dbReference type="PRINTS" id="PR01348">
    <property type="entry name" value="ICLNCHANNEL"/>
</dbReference>
<organism evidence="7 8">
    <name type="scientific">Sanghuangporus baumii</name>
    <name type="common">Phellinus baumii</name>
    <dbReference type="NCBI Taxonomy" id="108892"/>
    <lineage>
        <taxon>Eukaryota</taxon>
        <taxon>Fungi</taxon>
        <taxon>Dikarya</taxon>
        <taxon>Basidiomycota</taxon>
        <taxon>Agaricomycotina</taxon>
        <taxon>Agaricomycetes</taxon>
        <taxon>Hymenochaetales</taxon>
        <taxon>Hymenochaetaceae</taxon>
        <taxon>Sanghuangporus</taxon>
    </lineage>
</organism>
<dbReference type="InterPro" id="IPR039924">
    <property type="entry name" value="ICln/Lot5/Saf5"/>
</dbReference>
<dbReference type="InterPro" id="IPR011993">
    <property type="entry name" value="PH-like_dom_sf"/>
</dbReference>
<dbReference type="GO" id="GO:0045292">
    <property type="term" value="P:mRNA cis splicing, via spliceosome"/>
    <property type="evidence" value="ECO:0007669"/>
    <property type="project" value="TreeGrafter"/>
</dbReference>
<dbReference type="GO" id="GO:0006884">
    <property type="term" value="P:cell volume homeostasis"/>
    <property type="evidence" value="ECO:0007669"/>
    <property type="project" value="InterPro"/>
</dbReference>
<comment type="caution">
    <text evidence="7">The sequence shown here is derived from an EMBL/GenBank/DDBJ whole genome shotgun (WGS) entry which is preliminary data.</text>
</comment>
<proteinExistence type="inferred from homology"/>
<feature type="compositionally biased region" description="Acidic residues" evidence="6">
    <location>
        <begin position="157"/>
        <end position="172"/>
    </location>
</feature>
<evidence type="ECO:0000256" key="6">
    <source>
        <dbReference type="SAM" id="MobiDB-lite"/>
    </source>
</evidence>
<evidence type="ECO:0008006" key="9">
    <source>
        <dbReference type="Google" id="ProtNLM"/>
    </source>
</evidence>
<protein>
    <recommendedName>
        <fullName evidence="9">Methylosome subunit pICln</fullName>
    </recommendedName>
</protein>
<evidence type="ECO:0000256" key="5">
    <source>
        <dbReference type="ARBA" id="ARBA00023242"/>
    </source>
</evidence>
<dbReference type="GO" id="GO:0034715">
    <property type="term" value="C:pICln-Sm protein complex"/>
    <property type="evidence" value="ECO:0007669"/>
    <property type="project" value="InterPro"/>
</dbReference>
<dbReference type="GO" id="GO:0000387">
    <property type="term" value="P:spliceosomal snRNP assembly"/>
    <property type="evidence" value="ECO:0007669"/>
    <property type="project" value="InterPro"/>
</dbReference>
<dbReference type="GO" id="GO:0005886">
    <property type="term" value="C:plasma membrane"/>
    <property type="evidence" value="ECO:0007669"/>
    <property type="project" value="InterPro"/>
</dbReference>
<name>A0A9Q5N9C8_SANBA</name>
<dbReference type="Gene3D" id="2.30.29.30">
    <property type="entry name" value="Pleckstrin-homology domain (PH domain)/Phosphotyrosine-binding domain (PTB)"/>
    <property type="match status" value="1"/>
</dbReference>
<evidence type="ECO:0000256" key="2">
    <source>
        <dbReference type="ARBA" id="ARBA00004496"/>
    </source>
</evidence>
<gene>
    <name evidence="7" type="ORF">A7U60_g7584</name>
</gene>
<evidence type="ECO:0000313" key="8">
    <source>
        <dbReference type="Proteomes" id="UP000757232"/>
    </source>
</evidence>
<evidence type="ECO:0000256" key="1">
    <source>
        <dbReference type="ARBA" id="ARBA00004123"/>
    </source>
</evidence>
<dbReference type="PANTHER" id="PTHR21399:SF0">
    <property type="entry name" value="METHYLOSOME SUBUNIT PICLN"/>
    <property type="match status" value="1"/>
</dbReference>
<evidence type="ECO:0000256" key="4">
    <source>
        <dbReference type="ARBA" id="ARBA00022490"/>
    </source>
</evidence>
<dbReference type="Pfam" id="PF03517">
    <property type="entry name" value="Voldacs"/>
    <property type="match status" value="1"/>
</dbReference>